<evidence type="ECO:0000313" key="1">
    <source>
        <dbReference type="EMBL" id="THH09856.1"/>
    </source>
</evidence>
<name>A0A4S4LDD6_9AGAM</name>
<keyword evidence="2" id="KW-1185">Reference proteome</keyword>
<dbReference type="Proteomes" id="UP000310158">
    <property type="component" value="Unassembled WGS sequence"/>
</dbReference>
<accession>A0A4S4LDD6</accession>
<reference evidence="1 2" key="1">
    <citation type="submission" date="2019-02" db="EMBL/GenBank/DDBJ databases">
        <title>Genome sequencing of the rare red list fungi Bondarzewia mesenterica.</title>
        <authorList>
            <person name="Buettner E."/>
            <person name="Kellner H."/>
        </authorList>
    </citation>
    <scope>NUCLEOTIDE SEQUENCE [LARGE SCALE GENOMIC DNA]</scope>
    <source>
        <strain evidence="1 2">DSM 108281</strain>
    </source>
</reference>
<comment type="caution">
    <text evidence="1">The sequence shown here is derived from an EMBL/GenBank/DDBJ whole genome shotgun (WGS) entry which is preliminary data.</text>
</comment>
<dbReference type="EMBL" id="SGPL01000604">
    <property type="protein sequence ID" value="THH09856.1"/>
    <property type="molecule type" value="Genomic_DNA"/>
</dbReference>
<organism evidence="1 2">
    <name type="scientific">Bondarzewia mesenterica</name>
    <dbReference type="NCBI Taxonomy" id="1095465"/>
    <lineage>
        <taxon>Eukaryota</taxon>
        <taxon>Fungi</taxon>
        <taxon>Dikarya</taxon>
        <taxon>Basidiomycota</taxon>
        <taxon>Agaricomycotina</taxon>
        <taxon>Agaricomycetes</taxon>
        <taxon>Russulales</taxon>
        <taxon>Bondarzewiaceae</taxon>
        <taxon>Bondarzewia</taxon>
    </lineage>
</organism>
<evidence type="ECO:0000313" key="2">
    <source>
        <dbReference type="Proteomes" id="UP000310158"/>
    </source>
</evidence>
<dbReference type="OrthoDB" id="2730545at2759"/>
<gene>
    <name evidence="1" type="ORF">EW146_g8556</name>
</gene>
<protein>
    <submittedName>
        <fullName evidence="1">Uncharacterized protein</fullName>
    </submittedName>
</protein>
<proteinExistence type="predicted"/>
<sequence>MGIHYYNSSPFSATTMETRLKPARAITDACIPCLVWAEDALSFALFVPTELFALQLLVPDEDVRTPTGWNIRSSTVVNQTATPDSVALELTTPQSARHEDDPTDIFIHPSSYFSFDVCDHTLSVSLVPPLSPANSDLRFPTRTAFLDSMIATILDPPIGFRHGKLTQQLEGFISYIRLYTLRAYPRVLPNGNLEPEHAAVLASLRPENRHWFESKVRKTYKDWATQVQARRAILESIGCVRLCRSVAGPYAHFDRAPGIDARRELKDRFPGIDSISGAGARLSHLRAHRKCGAQLESTSIPDSAVYSNHCLCRTVVVSASKFDTEEGMK</sequence>
<dbReference type="AlphaFoldDB" id="A0A4S4LDD6"/>